<dbReference type="GO" id="GO:0005524">
    <property type="term" value="F:ATP binding"/>
    <property type="evidence" value="ECO:0007669"/>
    <property type="project" value="InterPro"/>
</dbReference>
<dbReference type="EC" id="1.17.4.1" evidence="7"/>
<dbReference type="PANTHER" id="PTHR43371:SF1">
    <property type="entry name" value="RIBONUCLEOSIDE-DIPHOSPHATE REDUCTASE"/>
    <property type="match status" value="1"/>
</dbReference>
<evidence type="ECO:0000256" key="1">
    <source>
        <dbReference type="ARBA" id="ARBA00001922"/>
    </source>
</evidence>
<dbReference type="PANTHER" id="PTHR43371">
    <property type="entry name" value="VITAMIN B12-DEPENDENT RIBONUCLEOTIDE REDUCTASE"/>
    <property type="match status" value="1"/>
</dbReference>
<dbReference type="GO" id="GO:0009263">
    <property type="term" value="P:deoxyribonucleotide biosynthetic process"/>
    <property type="evidence" value="ECO:0007669"/>
    <property type="project" value="InterPro"/>
</dbReference>
<dbReference type="Pfam" id="PF02867">
    <property type="entry name" value="Ribonuc_red_lgC"/>
    <property type="match status" value="1"/>
</dbReference>
<evidence type="ECO:0000256" key="3">
    <source>
        <dbReference type="ARBA" id="ARBA00023002"/>
    </source>
</evidence>
<name>A0A3B0VAY7_9ZZZZ</name>
<feature type="domain" description="Ribonucleotide reductase large subunit N-terminal" evidence="5">
    <location>
        <begin position="20"/>
        <end position="100"/>
    </location>
</feature>
<evidence type="ECO:0000256" key="4">
    <source>
        <dbReference type="ARBA" id="ARBA00023285"/>
    </source>
</evidence>
<dbReference type="GO" id="GO:0031419">
    <property type="term" value="F:cobalamin binding"/>
    <property type="evidence" value="ECO:0007669"/>
    <property type="project" value="UniProtKB-KW"/>
</dbReference>
<dbReference type="Gene3D" id="3.20.70.20">
    <property type="match status" value="1"/>
</dbReference>
<dbReference type="EMBL" id="UOEX01000210">
    <property type="protein sequence ID" value="VAW37423.1"/>
    <property type="molecule type" value="Genomic_DNA"/>
</dbReference>
<keyword evidence="4" id="KW-0170">Cobalt</keyword>
<dbReference type="AlphaFoldDB" id="A0A3B0VAY7"/>
<dbReference type="GO" id="GO:0004748">
    <property type="term" value="F:ribonucleoside-diphosphate reductase activity, thioredoxin disulfide as acceptor"/>
    <property type="evidence" value="ECO:0007669"/>
    <property type="project" value="UniProtKB-EC"/>
</dbReference>
<dbReference type="InterPro" id="IPR050862">
    <property type="entry name" value="RdRp_reductase_class-2"/>
</dbReference>
<feature type="non-terminal residue" evidence="7">
    <location>
        <position position="198"/>
    </location>
</feature>
<evidence type="ECO:0000313" key="7">
    <source>
        <dbReference type="EMBL" id="VAW37423.1"/>
    </source>
</evidence>
<feature type="domain" description="Ribonucleotide reductase large subunit C-terminal" evidence="6">
    <location>
        <begin position="103"/>
        <end position="198"/>
    </location>
</feature>
<evidence type="ECO:0000256" key="2">
    <source>
        <dbReference type="ARBA" id="ARBA00022628"/>
    </source>
</evidence>
<comment type="cofactor">
    <cofactor evidence="1">
        <name>adenosylcob(III)alamin</name>
        <dbReference type="ChEBI" id="CHEBI:18408"/>
    </cofactor>
</comment>
<accession>A0A3B0VAY7</accession>
<gene>
    <name evidence="7" type="ORF">MNBD_DELTA03-183</name>
</gene>
<keyword evidence="2" id="KW-0846">Cobalamin</keyword>
<reference evidence="7" key="1">
    <citation type="submission" date="2018-06" db="EMBL/GenBank/DDBJ databases">
        <authorList>
            <person name="Zhirakovskaya E."/>
        </authorList>
    </citation>
    <scope>NUCLEOTIDE SEQUENCE</scope>
</reference>
<dbReference type="Pfam" id="PF00317">
    <property type="entry name" value="Ribonuc_red_lgN"/>
    <property type="match status" value="1"/>
</dbReference>
<sequence>MAKKMNINHSLPAGARKPALTPNALTVLNKRYLVKDNHSEVIETPQDMFWRVARTVAAGEVNYKLSAPVDELAFKFYEMMAAFDFLPNSPTLMNAGRELGQLSACFVLPVEDSMESIFEAVKQTALIHKSGGGTGFSFSRIRPHNDLVHSTKGVSSGPLSFMSVFDCATETIKQGGTRRGANMAILRVDHPDIMDFIK</sequence>
<dbReference type="InterPro" id="IPR013509">
    <property type="entry name" value="RNR_lsu_N"/>
</dbReference>
<protein>
    <submittedName>
        <fullName evidence="7">Ribonucleotide reductase of class II (Coenzyme B12-dependent)</fullName>
        <ecNumber evidence="7">1.17.4.1</ecNumber>
    </submittedName>
</protein>
<keyword evidence="3 7" id="KW-0560">Oxidoreductase</keyword>
<evidence type="ECO:0000259" key="5">
    <source>
        <dbReference type="Pfam" id="PF00317"/>
    </source>
</evidence>
<proteinExistence type="predicted"/>
<dbReference type="SUPFAM" id="SSF51998">
    <property type="entry name" value="PFL-like glycyl radical enzymes"/>
    <property type="match status" value="1"/>
</dbReference>
<organism evidence="7">
    <name type="scientific">hydrothermal vent metagenome</name>
    <dbReference type="NCBI Taxonomy" id="652676"/>
    <lineage>
        <taxon>unclassified sequences</taxon>
        <taxon>metagenomes</taxon>
        <taxon>ecological metagenomes</taxon>
    </lineage>
</organism>
<dbReference type="InterPro" id="IPR000788">
    <property type="entry name" value="RNR_lg_C"/>
</dbReference>
<evidence type="ECO:0000259" key="6">
    <source>
        <dbReference type="Pfam" id="PF02867"/>
    </source>
</evidence>